<dbReference type="PRINTS" id="PR00473">
    <property type="entry name" value="GALCTOKINASE"/>
</dbReference>
<evidence type="ECO:0000256" key="1">
    <source>
        <dbReference type="ARBA" id="ARBA00006566"/>
    </source>
</evidence>
<dbReference type="STRING" id="559515.M4BTG7"/>
<comment type="similarity">
    <text evidence="1">Belongs to the GHMP kinase family. GalK subfamily.</text>
</comment>
<dbReference type="EMBL" id="JH597840">
    <property type="status" value="NOT_ANNOTATED_CDS"/>
    <property type="molecule type" value="Genomic_DNA"/>
</dbReference>
<accession>M4BTG7</accession>
<dbReference type="Proteomes" id="UP000011713">
    <property type="component" value="Unassembled WGS sequence"/>
</dbReference>
<dbReference type="InParanoid" id="M4BTG7"/>
<dbReference type="Pfam" id="PF00288">
    <property type="entry name" value="GHMP_kinases_N"/>
    <property type="match status" value="1"/>
</dbReference>
<evidence type="ECO:0000256" key="2">
    <source>
        <dbReference type="ARBA" id="ARBA00022679"/>
    </source>
</evidence>
<evidence type="ECO:0008006" key="11">
    <source>
        <dbReference type="Google" id="ProtNLM"/>
    </source>
</evidence>
<feature type="domain" description="GHMP kinase N-terminal" evidence="6">
    <location>
        <begin position="147"/>
        <end position="219"/>
    </location>
</feature>
<evidence type="ECO:0000313" key="9">
    <source>
        <dbReference type="EnsemblProtists" id="HpaP809752"/>
    </source>
</evidence>
<dbReference type="SUPFAM" id="SSF55060">
    <property type="entry name" value="GHMP Kinase, C-terminal domain"/>
    <property type="match status" value="1"/>
</dbReference>
<dbReference type="EnsemblProtists" id="HpaT809752">
    <property type="protein sequence ID" value="HpaP809752"/>
    <property type="gene ID" value="HpaG809752"/>
</dbReference>
<dbReference type="InterPro" id="IPR036554">
    <property type="entry name" value="GHMP_kinase_C_sf"/>
</dbReference>
<dbReference type="Gene3D" id="3.30.70.3170">
    <property type="match status" value="1"/>
</dbReference>
<dbReference type="InterPro" id="IPR020568">
    <property type="entry name" value="Ribosomal_Su5_D2-typ_SF"/>
</dbReference>
<sequence length="519" mass="55421">MASFCALPLPTDDAPLMRRLSQVMETFESHFGAPPAGVVRAPGRVNLIGEHVDYEGYGVLPMAIEQSVYVAFNSVQHSGNAADRTFFLCVQNAQPRFQAVTLSIQEGIQECMRTLSHQGASWAKYVLCGVQGVRGASPDRFARSDRTELQLLVDGDVPAGCGLSSSSAVVVAAALATAGALQRSGQELPTRLELAELCRRAELHAGTMGGGMDQAVACLAQQGVALYLEFSSGSATSQVVQVPSAAHGVTFVVANSLVVAEKAVDADTRFNKRVIECALAAKLIAKKTGLDAWRAITRLVDVQVALSGTQQRVQFDALQMLASASCPLNEYSISELEEEFGEQIVDLFVGSELETTIKAVVASASTFKLQQRALHVWGEAERVELFRTICASLTSEKETMSSYQETVQAPNFRARLKSLGKVMTASHSSCRTLYECSCPELDALVDAALAAGALGARLTGAGWGGCIVALVYKDRVSNFINEVQSIYYSGRRGTPVDVSNTIFETAPARGADIFNVKSG</sequence>
<evidence type="ECO:0000256" key="4">
    <source>
        <dbReference type="ARBA" id="ARBA00022777"/>
    </source>
</evidence>
<dbReference type="AlphaFoldDB" id="M4BTG7"/>
<dbReference type="NCBIfam" id="TIGR00131">
    <property type="entry name" value="gal_kin"/>
    <property type="match status" value="1"/>
</dbReference>
<organism evidence="9 10">
    <name type="scientific">Hyaloperonospora arabidopsidis (strain Emoy2)</name>
    <name type="common">Downy mildew agent</name>
    <name type="synonym">Peronospora arabidopsidis</name>
    <dbReference type="NCBI Taxonomy" id="559515"/>
    <lineage>
        <taxon>Eukaryota</taxon>
        <taxon>Sar</taxon>
        <taxon>Stramenopiles</taxon>
        <taxon>Oomycota</taxon>
        <taxon>Peronosporomycetes</taxon>
        <taxon>Peronosporales</taxon>
        <taxon>Peronosporaceae</taxon>
        <taxon>Hyaloperonospora</taxon>
    </lineage>
</organism>
<protein>
    <recommendedName>
        <fullName evidence="11">Galactokinase</fullName>
    </recommendedName>
</protein>
<keyword evidence="5" id="KW-0067">ATP-binding</keyword>
<dbReference type="InterPro" id="IPR013750">
    <property type="entry name" value="GHMP_kinase_C_dom"/>
</dbReference>
<dbReference type="SUPFAM" id="SSF54211">
    <property type="entry name" value="Ribosomal protein S5 domain 2-like"/>
    <property type="match status" value="1"/>
</dbReference>
<evidence type="ECO:0000313" key="10">
    <source>
        <dbReference type="Proteomes" id="UP000011713"/>
    </source>
</evidence>
<proteinExistence type="inferred from homology"/>
<dbReference type="InterPro" id="IPR019741">
    <property type="entry name" value="Galactokinase_CS"/>
</dbReference>
<evidence type="ECO:0000256" key="3">
    <source>
        <dbReference type="ARBA" id="ARBA00022741"/>
    </source>
</evidence>
<evidence type="ECO:0000259" key="6">
    <source>
        <dbReference type="Pfam" id="PF00288"/>
    </source>
</evidence>
<dbReference type="InterPro" id="IPR006203">
    <property type="entry name" value="GHMP_knse_ATP-bd_CS"/>
</dbReference>
<evidence type="ECO:0000259" key="8">
    <source>
        <dbReference type="Pfam" id="PF10509"/>
    </source>
</evidence>
<dbReference type="PIRSF" id="PIRSF000530">
    <property type="entry name" value="Galactokinase"/>
    <property type="match status" value="1"/>
</dbReference>
<dbReference type="PANTHER" id="PTHR10457">
    <property type="entry name" value="MEVALONATE KINASE/GALACTOKINASE"/>
    <property type="match status" value="1"/>
</dbReference>
<dbReference type="Gene3D" id="1.20.1440.340">
    <property type="match status" value="1"/>
</dbReference>
<name>M4BTG7_HYAAE</name>
<dbReference type="PROSITE" id="PS00627">
    <property type="entry name" value="GHMP_KINASES_ATP"/>
    <property type="match status" value="1"/>
</dbReference>
<dbReference type="InterPro" id="IPR006204">
    <property type="entry name" value="GHMP_kinase_N_dom"/>
</dbReference>
<dbReference type="GO" id="GO:0005524">
    <property type="term" value="F:ATP binding"/>
    <property type="evidence" value="ECO:0007669"/>
    <property type="project" value="UniProtKB-KW"/>
</dbReference>
<evidence type="ECO:0000259" key="7">
    <source>
        <dbReference type="Pfam" id="PF08544"/>
    </source>
</evidence>
<dbReference type="InterPro" id="IPR019539">
    <property type="entry name" value="GalKase_N"/>
</dbReference>
<dbReference type="Pfam" id="PF08544">
    <property type="entry name" value="GHMP_kinases_C"/>
    <property type="match status" value="1"/>
</dbReference>
<feature type="domain" description="Galactokinase N-terminal" evidence="8">
    <location>
        <begin position="25"/>
        <end position="72"/>
    </location>
</feature>
<keyword evidence="10" id="KW-1185">Reference proteome</keyword>
<dbReference type="VEuPathDB" id="FungiDB:HpaG809752"/>
<dbReference type="InterPro" id="IPR014721">
    <property type="entry name" value="Ribsml_uS5_D2-typ_fold_subgr"/>
</dbReference>
<dbReference type="eggNOG" id="KOG0631">
    <property type="taxonomic scope" value="Eukaryota"/>
</dbReference>
<reference evidence="10" key="1">
    <citation type="journal article" date="2010" name="Science">
        <title>Signatures of adaptation to obligate biotrophy in the Hyaloperonospora arabidopsidis genome.</title>
        <authorList>
            <person name="Baxter L."/>
            <person name="Tripathy S."/>
            <person name="Ishaque N."/>
            <person name="Boot N."/>
            <person name="Cabral A."/>
            <person name="Kemen E."/>
            <person name="Thines M."/>
            <person name="Ah-Fong A."/>
            <person name="Anderson R."/>
            <person name="Badejoko W."/>
            <person name="Bittner-Eddy P."/>
            <person name="Boore J.L."/>
            <person name="Chibucos M.C."/>
            <person name="Coates M."/>
            <person name="Dehal P."/>
            <person name="Delehaunty K."/>
            <person name="Dong S."/>
            <person name="Downton P."/>
            <person name="Dumas B."/>
            <person name="Fabro G."/>
            <person name="Fronick C."/>
            <person name="Fuerstenberg S.I."/>
            <person name="Fulton L."/>
            <person name="Gaulin E."/>
            <person name="Govers F."/>
            <person name="Hughes L."/>
            <person name="Humphray S."/>
            <person name="Jiang R.H."/>
            <person name="Judelson H."/>
            <person name="Kamoun S."/>
            <person name="Kyung K."/>
            <person name="Meijer H."/>
            <person name="Minx P."/>
            <person name="Morris P."/>
            <person name="Nelson J."/>
            <person name="Phuntumart V."/>
            <person name="Qutob D."/>
            <person name="Rehmany A."/>
            <person name="Rougon-Cardoso A."/>
            <person name="Ryden P."/>
            <person name="Torto-Alalibo T."/>
            <person name="Studholme D."/>
            <person name="Wang Y."/>
            <person name="Win J."/>
            <person name="Wood J."/>
            <person name="Clifton S.W."/>
            <person name="Rogers J."/>
            <person name="Van den Ackerveken G."/>
            <person name="Jones J.D."/>
            <person name="McDowell J.M."/>
            <person name="Beynon J."/>
            <person name="Tyler B.M."/>
        </authorList>
    </citation>
    <scope>NUCLEOTIDE SEQUENCE [LARGE SCALE GENOMIC DNA]</scope>
    <source>
        <strain evidence="10">Emoy2</strain>
    </source>
</reference>
<feature type="domain" description="GHMP kinase C-terminal" evidence="7">
    <location>
        <begin position="415"/>
        <end position="488"/>
    </location>
</feature>
<dbReference type="PROSITE" id="PS00106">
    <property type="entry name" value="GALACTOKINASE"/>
    <property type="match status" value="1"/>
</dbReference>
<dbReference type="PANTHER" id="PTHR10457:SF7">
    <property type="entry name" value="GALACTOKINASE-RELATED"/>
    <property type="match status" value="1"/>
</dbReference>
<keyword evidence="3" id="KW-0547">Nucleotide-binding</keyword>
<keyword evidence="2" id="KW-0808">Transferase</keyword>
<dbReference type="GO" id="GO:0006012">
    <property type="term" value="P:galactose metabolic process"/>
    <property type="evidence" value="ECO:0007669"/>
    <property type="project" value="InterPro"/>
</dbReference>
<reference evidence="9" key="2">
    <citation type="submission" date="2015-06" db="UniProtKB">
        <authorList>
            <consortium name="EnsemblProtists"/>
        </authorList>
    </citation>
    <scope>IDENTIFICATION</scope>
    <source>
        <strain evidence="9">Emoy2</strain>
    </source>
</reference>
<dbReference type="PRINTS" id="PR00959">
    <property type="entry name" value="MEVGALKINASE"/>
</dbReference>
<keyword evidence="4" id="KW-0418">Kinase</keyword>
<dbReference type="GO" id="GO:0004335">
    <property type="term" value="F:galactokinase activity"/>
    <property type="evidence" value="ECO:0007669"/>
    <property type="project" value="InterPro"/>
</dbReference>
<dbReference type="InterPro" id="IPR000705">
    <property type="entry name" value="Galactokinase"/>
</dbReference>
<dbReference type="GO" id="GO:0005829">
    <property type="term" value="C:cytosol"/>
    <property type="evidence" value="ECO:0007669"/>
    <property type="project" value="TreeGrafter"/>
</dbReference>
<dbReference type="OMA" id="GFHDTYF"/>
<dbReference type="Pfam" id="PF10509">
    <property type="entry name" value="GalKase_gal_bdg"/>
    <property type="match status" value="1"/>
</dbReference>
<dbReference type="InterPro" id="IPR006206">
    <property type="entry name" value="Mevalonate/galactokinase"/>
</dbReference>
<evidence type="ECO:0000256" key="5">
    <source>
        <dbReference type="ARBA" id="ARBA00022840"/>
    </source>
</evidence>
<dbReference type="Gene3D" id="3.30.230.10">
    <property type="match status" value="1"/>
</dbReference>
<dbReference type="HOGENOM" id="CLU_017814_6_2_1"/>